<keyword evidence="2" id="KW-1185">Reference proteome</keyword>
<name>A0ACB9AJS4_CICIN</name>
<reference evidence="1 2" key="2">
    <citation type="journal article" date="2022" name="Mol. Ecol. Resour.">
        <title>The genomes of chicory, endive, great burdock and yacon provide insights into Asteraceae paleo-polyploidization history and plant inulin production.</title>
        <authorList>
            <person name="Fan W."/>
            <person name="Wang S."/>
            <person name="Wang H."/>
            <person name="Wang A."/>
            <person name="Jiang F."/>
            <person name="Liu H."/>
            <person name="Zhao H."/>
            <person name="Xu D."/>
            <person name="Zhang Y."/>
        </authorList>
    </citation>
    <scope>NUCLEOTIDE SEQUENCE [LARGE SCALE GENOMIC DNA]</scope>
    <source>
        <strain evidence="2">cv. Punajuju</strain>
        <tissue evidence="1">Leaves</tissue>
    </source>
</reference>
<protein>
    <submittedName>
        <fullName evidence="1">Uncharacterized protein</fullName>
    </submittedName>
</protein>
<gene>
    <name evidence="1" type="ORF">L2E82_39713</name>
</gene>
<reference evidence="2" key="1">
    <citation type="journal article" date="2022" name="Mol. Ecol. Resour.">
        <title>The genomes of chicory, endive, great burdock and yacon provide insights into Asteraceae palaeo-polyploidization history and plant inulin production.</title>
        <authorList>
            <person name="Fan W."/>
            <person name="Wang S."/>
            <person name="Wang H."/>
            <person name="Wang A."/>
            <person name="Jiang F."/>
            <person name="Liu H."/>
            <person name="Zhao H."/>
            <person name="Xu D."/>
            <person name="Zhang Y."/>
        </authorList>
    </citation>
    <scope>NUCLEOTIDE SEQUENCE [LARGE SCALE GENOMIC DNA]</scope>
    <source>
        <strain evidence="2">cv. Punajuju</strain>
    </source>
</reference>
<sequence>MGCSVSLRSPKRNARKIFHDGTRLSLIAEVGEALSLCALPKIDAVLSLCAQTCPTIEENQQLRGKQVDSWTGPFPGIRKRR</sequence>
<evidence type="ECO:0000313" key="1">
    <source>
        <dbReference type="EMBL" id="KAI3709943.1"/>
    </source>
</evidence>
<accession>A0ACB9AJS4</accession>
<proteinExistence type="predicted"/>
<dbReference type="Proteomes" id="UP001055811">
    <property type="component" value="Linkage Group LG07"/>
</dbReference>
<organism evidence="1 2">
    <name type="scientific">Cichorium intybus</name>
    <name type="common">Chicory</name>
    <dbReference type="NCBI Taxonomy" id="13427"/>
    <lineage>
        <taxon>Eukaryota</taxon>
        <taxon>Viridiplantae</taxon>
        <taxon>Streptophyta</taxon>
        <taxon>Embryophyta</taxon>
        <taxon>Tracheophyta</taxon>
        <taxon>Spermatophyta</taxon>
        <taxon>Magnoliopsida</taxon>
        <taxon>eudicotyledons</taxon>
        <taxon>Gunneridae</taxon>
        <taxon>Pentapetalae</taxon>
        <taxon>asterids</taxon>
        <taxon>campanulids</taxon>
        <taxon>Asterales</taxon>
        <taxon>Asteraceae</taxon>
        <taxon>Cichorioideae</taxon>
        <taxon>Cichorieae</taxon>
        <taxon>Cichoriinae</taxon>
        <taxon>Cichorium</taxon>
    </lineage>
</organism>
<evidence type="ECO:0000313" key="2">
    <source>
        <dbReference type="Proteomes" id="UP001055811"/>
    </source>
</evidence>
<comment type="caution">
    <text evidence="1">The sequence shown here is derived from an EMBL/GenBank/DDBJ whole genome shotgun (WGS) entry which is preliminary data.</text>
</comment>
<dbReference type="EMBL" id="CM042015">
    <property type="protein sequence ID" value="KAI3709943.1"/>
    <property type="molecule type" value="Genomic_DNA"/>
</dbReference>